<dbReference type="EMBL" id="PDFK01000004">
    <property type="protein sequence ID" value="PKU50879.1"/>
    <property type="molecule type" value="Genomic_DNA"/>
</dbReference>
<evidence type="ECO:0000313" key="2">
    <source>
        <dbReference type="EMBL" id="PKU50879.1"/>
    </source>
</evidence>
<dbReference type="AlphaFoldDB" id="A0A2I0UY06"/>
<proteinExistence type="predicted"/>
<feature type="transmembrane region" description="Helical" evidence="1">
    <location>
        <begin position="217"/>
        <end position="241"/>
    </location>
</feature>
<organism evidence="2 3">
    <name type="scientific">Lysinibacillus fusiformis</name>
    <dbReference type="NCBI Taxonomy" id="28031"/>
    <lineage>
        <taxon>Bacteria</taxon>
        <taxon>Bacillati</taxon>
        <taxon>Bacillota</taxon>
        <taxon>Bacilli</taxon>
        <taxon>Bacillales</taxon>
        <taxon>Bacillaceae</taxon>
        <taxon>Lysinibacillus</taxon>
    </lineage>
</organism>
<gene>
    <name evidence="2" type="ORF">CRI88_14440</name>
</gene>
<keyword evidence="1" id="KW-1133">Transmembrane helix</keyword>
<keyword evidence="1" id="KW-0472">Membrane</keyword>
<feature type="transmembrane region" description="Helical" evidence="1">
    <location>
        <begin position="150"/>
        <end position="172"/>
    </location>
</feature>
<reference evidence="2 3" key="1">
    <citation type="submission" date="2017-10" db="EMBL/GenBank/DDBJ databases">
        <title>Draft genome of Lysinibacillus fusiformis strain Juneja, a laboratory-derived pathogen of Drosophila melanogaster.</title>
        <authorList>
            <person name="Smith B.R."/>
            <person name="Unckless R.L."/>
        </authorList>
    </citation>
    <scope>NUCLEOTIDE SEQUENCE [LARGE SCALE GENOMIC DNA]</scope>
    <source>
        <strain evidence="2 3">Juneja</strain>
    </source>
</reference>
<feature type="transmembrane region" description="Helical" evidence="1">
    <location>
        <begin position="120"/>
        <end position="138"/>
    </location>
</feature>
<comment type="caution">
    <text evidence="2">The sequence shown here is derived from an EMBL/GenBank/DDBJ whole genome shotgun (WGS) entry which is preliminary data.</text>
</comment>
<name>A0A2I0UY06_9BACI</name>
<dbReference type="Proteomes" id="UP000234956">
    <property type="component" value="Unassembled WGS sequence"/>
</dbReference>
<accession>A0A2I0UY06</accession>
<protein>
    <submittedName>
        <fullName evidence="2">Uncharacterized protein</fullName>
    </submittedName>
</protein>
<evidence type="ECO:0000256" key="1">
    <source>
        <dbReference type="SAM" id="Phobius"/>
    </source>
</evidence>
<evidence type="ECO:0000313" key="3">
    <source>
        <dbReference type="Proteomes" id="UP000234956"/>
    </source>
</evidence>
<sequence length="412" mass="47494">MYQKEISKDTMVEVHTIETYQRENDSITIRRIGTSDYLLLDEIALNIYRSFSSDKSIDEVALMHSANDYEINDIIEFVEVLLNAGYVKSIDGVLISESLIDNHPLNAEPSKILKILFSKTAWAFYLFSVFANIFLFYFSDNLRPKGSDLFVSTSGIASICIIILGTWIVIFFHEYGHICAAKSVGIGAKVKWGYRLVFLVLETEVTDIWSVSRKKRYGVYLAGLAWTSMLILLCLVMQFYFSNEIILKILKFTVLMQLQTTVFQTLLFLRTDLYYVLTNFLEIDDLNESMKLIFKNIFTLKFNKISSILNSMSNKERKITKIYSSLSFIGIFVALYLFLVIDLPIAYYTVKQTLEKTLKDPLFSMSYWDGIAMGTFTLCPLVILTIYLALDLRKKIKEKKRKELGPILRNSI</sequence>
<feature type="transmembrane region" description="Helical" evidence="1">
    <location>
        <begin position="370"/>
        <end position="390"/>
    </location>
</feature>
<feature type="transmembrane region" description="Helical" evidence="1">
    <location>
        <begin position="322"/>
        <end position="350"/>
    </location>
</feature>
<keyword evidence="1" id="KW-0812">Transmembrane</keyword>